<dbReference type="Gene3D" id="3.30.70.120">
    <property type="match status" value="1"/>
</dbReference>
<dbReference type="InterPro" id="IPR003740">
    <property type="entry name" value="YitT"/>
</dbReference>
<feature type="transmembrane region" description="Helical" evidence="6">
    <location>
        <begin position="154"/>
        <end position="177"/>
    </location>
</feature>
<evidence type="ECO:0000256" key="1">
    <source>
        <dbReference type="ARBA" id="ARBA00004651"/>
    </source>
</evidence>
<evidence type="ECO:0000259" key="7">
    <source>
        <dbReference type="Pfam" id="PF10035"/>
    </source>
</evidence>
<keyword evidence="4 6" id="KW-1133">Transmembrane helix</keyword>
<evidence type="ECO:0000256" key="6">
    <source>
        <dbReference type="SAM" id="Phobius"/>
    </source>
</evidence>
<reference evidence="9" key="1">
    <citation type="submission" date="2016-11" db="EMBL/GenBank/DDBJ databases">
        <authorList>
            <person name="Varghese N."/>
            <person name="Submissions S."/>
        </authorList>
    </citation>
    <scope>NUCLEOTIDE SEQUENCE [LARGE SCALE GENOMIC DNA]</scope>
    <source>
        <strain evidence="9">DSM 11003</strain>
    </source>
</reference>
<sequence>MSMPIKKGISSWGEQVSWKDIIGIIAGSIIVVIAIQSILIPAKVLTGGVTGIAIVLQFITGIDVWVWFILLNIPIFLAGYKFVSRRFVFYSLFATLLQTVLLGIMPPIDLNLDNLLLAAIFGGALNGLGSGIILRYKASSGGMDIIAVIVKRIWGYSIGQTFFIGNLVVLALSLAVFNLELALFSAISIYVFSKTLDAVEAGPNVTRTAMIISEQAEAIAYAIMNDLGRGCTYIPAEGAYSGRQRKIILVTVGKTQLPRLKEIVFQIDSEAFIIINETIEAFGKGFSPSNVDF</sequence>
<dbReference type="EMBL" id="FQWY01000034">
    <property type="protein sequence ID" value="SHH13809.1"/>
    <property type="molecule type" value="Genomic_DNA"/>
</dbReference>
<dbReference type="InterPro" id="IPR019264">
    <property type="entry name" value="DUF2179"/>
</dbReference>
<feature type="domain" description="DUF2179" evidence="7">
    <location>
        <begin position="229"/>
        <end position="283"/>
    </location>
</feature>
<organism evidence="8 9">
    <name type="scientific">Thermosyntropha lipolytica DSM 11003</name>
    <dbReference type="NCBI Taxonomy" id="1123382"/>
    <lineage>
        <taxon>Bacteria</taxon>
        <taxon>Bacillati</taxon>
        <taxon>Bacillota</taxon>
        <taxon>Clostridia</taxon>
        <taxon>Eubacteriales</taxon>
        <taxon>Syntrophomonadaceae</taxon>
        <taxon>Thermosyntropha</taxon>
    </lineage>
</organism>
<feature type="transmembrane region" description="Helical" evidence="6">
    <location>
        <begin position="114"/>
        <end position="134"/>
    </location>
</feature>
<dbReference type="PANTHER" id="PTHR33545">
    <property type="entry name" value="UPF0750 MEMBRANE PROTEIN YITT-RELATED"/>
    <property type="match status" value="1"/>
</dbReference>
<evidence type="ECO:0000256" key="3">
    <source>
        <dbReference type="ARBA" id="ARBA00022692"/>
    </source>
</evidence>
<dbReference type="STRING" id="1123382.SAMN02745221_01775"/>
<evidence type="ECO:0000313" key="8">
    <source>
        <dbReference type="EMBL" id="SHH13809.1"/>
    </source>
</evidence>
<dbReference type="Pfam" id="PF10035">
    <property type="entry name" value="DUF2179"/>
    <property type="match status" value="1"/>
</dbReference>
<accession>A0A1M5QJ35</accession>
<evidence type="ECO:0000256" key="4">
    <source>
        <dbReference type="ARBA" id="ARBA00022989"/>
    </source>
</evidence>
<feature type="transmembrane region" description="Helical" evidence="6">
    <location>
        <begin position="21"/>
        <end position="40"/>
    </location>
</feature>
<keyword evidence="5 6" id="KW-0472">Membrane</keyword>
<evidence type="ECO:0000256" key="2">
    <source>
        <dbReference type="ARBA" id="ARBA00022475"/>
    </source>
</evidence>
<dbReference type="CDD" id="cd16380">
    <property type="entry name" value="YitT_C"/>
    <property type="match status" value="1"/>
</dbReference>
<evidence type="ECO:0000256" key="5">
    <source>
        <dbReference type="ARBA" id="ARBA00023136"/>
    </source>
</evidence>
<name>A0A1M5QJ35_9FIRM</name>
<dbReference type="InterPro" id="IPR015867">
    <property type="entry name" value="N-reg_PII/ATP_PRibTrfase_C"/>
</dbReference>
<proteinExistence type="predicted"/>
<dbReference type="PIRSF" id="PIRSF006483">
    <property type="entry name" value="Membrane_protein_YitT"/>
    <property type="match status" value="1"/>
</dbReference>
<dbReference type="PANTHER" id="PTHR33545:SF5">
    <property type="entry name" value="UPF0750 MEMBRANE PROTEIN YITT"/>
    <property type="match status" value="1"/>
</dbReference>
<dbReference type="OrthoDB" id="3180973at2"/>
<evidence type="ECO:0000313" key="9">
    <source>
        <dbReference type="Proteomes" id="UP000242329"/>
    </source>
</evidence>
<protein>
    <submittedName>
        <fullName evidence="8">Uncharacterized membrane-anchored protein YitT, contains DUF161 and DUF2179 domains</fullName>
    </submittedName>
</protein>
<comment type="subcellular location">
    <subcellularLocation>
        <location evidence="1">Cell membrane</location>
        <topology evidence="1">Multi-pass membrane protein</topology>
    </subcellularLocation>
</comment>
<dbReference type="GO" id="GO:0005886">
    <property type="term" value="C:plasma membrane"/>
    <property type="evidence" value="ECO:0007669"/>
    <property type="project" value="UniProtKB-SubCell"/>
</dbReference>
<dbReference type="Proteomes" id="UP000242329">
    <property type="component" value="Unassembled WGS sequence"/>
</dbReference>
<feature type="transmembrane region" description="Helical" evidence="6">
    <location>
        <begin position="52"/>
        <end position="80"/>
    </location>
</feature>
<keyword evidence="9" id="KW-1185">Reference proteome</keyword>
<keyword evidence="3 6" id="KW-0812">Transmembrane</keyword>
<dbReference type="AlphaFoldDB" id="A0A1M5QJ35"/>
<dbReference type="Pfam" id="PF02588">
    <property type="entry name" value="YitT_membrane"/>
    <property type="match status" value="1"/>
</dbReference>
<dbReference type="InterPro" id="IPR051461">
    <property type="entry name" value="UPF0750_membrane"/>
</dbReference>
<feature type="transmembrane region" description="Helical" evidence="6">
    <location>
        <begin position="87"/>
        <end position="108"/>
    </location>
</feature>
<keyword evidence="2" id="KW-1003">Cell membrane</keyword>
<gene>
    <name evidence="8" type="ORF">SAMN02745221_01775</name>
</gene>